<evidence type="ECO:0000256" key="7">
    <source>
        <dbReference type="SAM" id="Phobius"/>
    </source>
</evidence>
<name>A0ABX7B719_9PROT</name>
<accession>A0ABX7B719</accession>
<evidence type="ECO:0000256" key="2">
    <source>
        <dbReference type="ARBA" id="ARBA00022475"/>
    </source>
</evidence>
<proteinExistence type="predicted"/>
<keyword evidence="6 7" id="KW-0472">Membrane</keyword>
<feature type="transmembrane region" description="Helical" evidence="7">
    <location>
        <begin position="12"/>
        <end position="28"/>
    </location>
</feature>
<evidence type="ECO:0000256" key="6">
    <source>
        <dbReference type="ARBA" id="ARBA00023136"/>
    </source>
</evidence>
<evidence type="ECO:0000256" key="4">
    <source>
        <dbReference type="ARBA" id="ARBA00022801"/>
    </source>
</evidence>
<keyword evidence="4" id="KW-0378">Hydrolase</keyword>
<evidence type="ECO:0000313" key="9">
    <source>
        <dbReference type="EMBL" id="QQP89415.1"/>
    </source>
</evidence>
<feature type="domain" description="Phosphatidic acid phosphatase type 2/haloperoxidase" evidence="8">
    <location>
        <begin position="93"/>
        <end position="206"/>
    </location>
</feature>
<dbReference type="PANTHER" id="PTHR14969">
    <property type="entry name" value="SPHINGOSINE-1-PHOSPHATE PHOSPHOHYDROLASE"/>
    <property type="match status" value="1"/>
</dbReference>
<dbReference type="RefSeq" id="WP_201075630.1">
    <property type="nucleotide sequence ID" value="NZ_CP067420.1"/>
</dbReference>
<keyword evidence="10" id="KW-1185">Reference proteome</keyword>
<feature type="transmembrane region" description="Helical" evidence="7">
    <location>
        <begin position="89"/>
        <end position="110"/>
    </location>
</feature>
<protein>
    <submittedName>
        <fullName evidence="9">Phosphatase PAP2 family protein</fullName>
    </submittedName>
</protein>
<dbReference type="SMART" id="SM00014">
    <property type="entry name" value="acidPPc"/>
    <property type="match status" value="1"/>
</dbReference>
<keyword evidence="3 7" id="KW-0812">Transmembrane</keyword>
<feature type="transmembrane region" description="Helical" evidence="7">
    <location>
        <begin position="152"/>
        <end position="178"/>
    </location>
</feature>
<feature type="transmembrane region" description="Helical" evidence="7">
    <location>
        <begin position="185"/>
        <end position="205"/>
    </location>
</feature>
<comment type="subcellular location">
    <subcellularLocation>
        <location evidence="1">Cell membrane</location>
        <topology evidence="1">Multi-pass membrane protein</topology>
    </subcellularLocation>
</comment>
<dbReference type="InterPro" id="IPR000326">
    <property type="entry name" value="PAP2/HPO"/>
</dbReference>
<dbReference type="Gene3D" id="1.20.144.10">
    <property type="entry name" value="Phosphatidic acid phosphatase type 2/haloperoxidase"/>
    <property type="match status" value="2"/>
</dbReference>
<sequence>MTEDQPRPVRYSFWFLLFLFGHMLLSHLDRTVSELARVADPGLLDIFRAITEAGDSKWTLVPTGVLGLGSIAAGWFILTDRRVAAMVRWTGSALMFVFASVALSGIAVNIVKVAVGRARPKLLEQAGFLGFDPMILNANFHSFPSGHANTAVAFALAVSFMVPSWRGALLAAACLIGLSRIAVNAHFVTDVIGGGALAIATTYWLRGWFTSQGWVFYRESGGTYRLLWPGMVLPLSAGRTLRRLRETGAIQPPGRIRQA</sequence>
<organism evidence="9 10">
    <name type="scientific">Skermanella cutis</name>
    <dbReference type="NCBI Taxonomy" id="2775420"/>
    <lineage>
        <taxon>Bacteria</taxon>
        <taxon>Pseudomonadati</taxon>
        <taxon>Pseudomonadota</taxon>
        <taxon>Alphaproteobacteria</taxon>
        <taxon>Rhodospirillales</taxon>
        <taxon>Azospirillaceae</taxon>
        <taxon>Skermanella</taxon>
    </lineage>
</organism>
<evidence type="ECO:0000256" key="5">
    <source>
        <dbReference type="ARBA" id="ARBA00022989"/>
    </source>
</evidence>
<dbReference type="SUPFAM" id="SSF48317">
    <property type="entry name" value="Acid phosphatase/Vanadium-dependent haloperoxidase"/>
    <property type="match status" value="1"/>
</dbReference>
<dbReference type="Proteomes" id="UP000595197">
    <property type="component" value="Chromosome"/>
</dbReference>
<keyword evidence="2" id="KW-1003">Cell membrane</keyword>
<gene>
    <name evidence="9" type="ORF">IGS68_26135</name>
</gene>
<dbReference type="EMBL" id="CP067420">
    <property type="protein sequence ID" value="QQP89415.1"/>
    <property type="molecule type" value="Genomic_DNA"/>
</dbReference>
<dbReference type="Pfam" id="PF01569">
    <property type="entry name" value="PAP2"/>
    <property type="match status" value="1"/>
</dbReference>
<evidence type="ECO:0000313" key="10">
    <source>
        <dbReference type="Proteomes" id="UP000595197"/>
    </source>
</evidence>
<evidence type="ECO:0000256" key="3">
    <source>
        <dbReference type="ARBA" id="ARBA00022692"/>
    </source>
</evidence>
<reference evidence="9" key="1">
    <citation type="submission" date="2021-02" db="EMBL/GenBank/DDBJ databases">
        <title>Skermanella TT6 skin isolate.</title>
        <authorList>
            <person name="Lee K."/>
            <person name="Ganzorig M."/>
        </authorList>
    </citation>
    <scope>NUCLEOTIDE SEQUENCE</scope>
    <source>
        <strain evidence="9">TT6</strain>
    </source>
</reference>
<evidence type="ECO:0000259" key="8">
    <source>
        <dbReference type="SMART" id="SM00014"/>
    </source>
</evidence>
<dbReference type="PANTHER" id="PTHR14969:SF62">
    <property type="entry name" value="DECAPRENYLPHOSPHORYL-5-PHOSPHORIBOSE PHOSPHATASE RV3807C-RELATED"/>
    <property type="match status" value="1"/>
</dbReference>
<dbReference type="InterPro" id="IPR036938">
    <property type="entry name" value="PAP2/HPO_sf"/>
</dbReference>
<keyword evidence="5 7" id="KW-1133">Transmembrane helix</keyword>
<evidence type="ECO:0000256" key="1">
    <source>
        <dbReference type="ARBA" id="ARBA00004651"/>
    </source>
</evidence>
<feature type="transmembrane region" description="Helical" evidence="7">
    <location>
        <begin position="58"/>
        <end position="77"/>
    </location>
</feature>